<reference evidence="6" key="1">
    <citation type="submission" date="2020-12" db="EMBL/GenBank/DDBJ databases">
        <authorList>
            <consortium name="Molecular Ecology Group"/>
        </authorList>
    </citation>
    <scope>NUCLEOTIDE SEQUENCE</scope>
    <source>
        <strain evidence="6">TBG_1078</strain>
    </source>
</reference>
<accession>A0A811XY42</accession>
<comment type="similarity">
    <text evidence="2">Belongs to the BPI/LBP/Plunc superfamily. Plunc family.</text>
</comment>
<proteinExistence type="inferred from homology"/>
<sequence>MLKVSSLFILLCGLLASSSAQEDLSRISSQITNALTQGLLGMNVLSTLQTIDFQGSLKNVFSLARSHQSILGGLLTNRDTNLIVQMKDLRLLQVSLENSPNFKEVDLRIPLAFSIQIKFPALNPCIFHVWTDMKVQLYLEKDVDSRYQLAFGHCRIAVDTVWIQSENFVTPMKKNIVENIERILGDLIIHNLGAKMCPFINSCLYDLNPQVTKELISLLLQQGKYHATIQISPK</sequence>
<dbReference type="Proteomes" id="UP000645828">
    <property type="component" value="Unassembled WGS sequence"/>
</dbReference>
<evidence type="ECO:0000256" key="3">
    <source>
        <dbReference type="ARBA" id="ARBA00022525"/>
    </source>
</evidence>
<organism evidence="6 7">
    <name type="scientific">Nyctereutes procyonoides</name>
    <name type="common">Raccoon dog</name>
    <name type="synonym">Canis procyonoides</name>
    <dbReference type="NCBI Taxonomy" id="34880"/>
    <lineage>
        <taxon>Eukaryota</taxon>
        <taxon>Metazoa</taxon>
        <taxon>Chordata</taxon>
        <taxon>Craniata</taxon>
        <taxon>Vertebrata</taxon>
        <taxon>Euteleostomi</taxon>
        <taxon>Mammalia</taxon>
        <taxon>Eutheria</taxon>
        <taxon>Laurasiatheria</taxon>
        <taxon>Carnivora</taxon>
        <taxon>Caniformia</taxon>
        <taxon>Canidae</taxon>
        <taxon>Nyctereutes</taxon>
    </lineage>
</organism>
<feature type="domain" description="Lipid-binding serum glycoprotein N-terminal" evidence="5">
    <location>
        <begin position="31"/>
        <end position="205"/>
    </location>
</feature>
<keyword evidence="3" id="KW-0964">Secreted</keyword>
<comment type="caution">
    <text evidence="6">The sequence shown here is derived from an EMBL/GenBank/DDBJ whole genome shotgun (WGS) entry which is preliminary data.</text>
</comment>
<dbReference type="InterPro" id="IPR017942">
    <property type="entry name" value="Lipid-bd_serum_glycop_N"/>
</dbReference>
<evidence type="ECO:0000256" key="2">
    <source>
        <dbReference type="ARBA" id="ARBA00009020"/>
    </source>
</evidence>
<evidence type="ECO:0000313" key="7">
    <source>
        <dbReference type="Proteomes" id="UP000645828"/>
    </source>
</evidence>
<dbReference type="AlphaFoldDB" id="A0A811XY42"/>
<dbReference type="PANTHER" id="PTHR47015:SF3">
    <property type="entry name" value="BPIFA4P PROTEIN-RELATED"/>
    <property type="match status" value="1"/>
</dbReference>
<dbReference type="InterPro" id="IPR051902">
    <property type="entry name" value="BPI_fold-superfamily_member"/>
</dbReference>
<dbReference type="Pfam" id="PF01273">
    <property type="entry name" value="LBP_BPI_CETP"/>
    <property type="match status" value="1"/>
</dbReference>
<feature type="chain" id="PRO_5032406506" evidence="4">
    <location>
        <begin position="21"/>
        <end position="234"/>
    </location>
</feature>
<dbReference type="GO" id="GO:0043129">
    <property type="term" value="P:surfactant homeostasis"/>
    <property type="evidence" value="ECO:0007669"/>
    <property type="project" value="TreeGrafter"/>
</dbReference>
<evidence type="ECO:0000313" key="6">
    <source>
        <dbReference type="EMBL" id="CAD7669488.1"/>
    </source>
</evidence>
<evidence type="ECO:0000256" key="4">
    <source>
        <dbReference type="SAM" id="SignalP"/>
    </source>
</evidence>
<name>A0A811XY42_NYCPR</name>
<feature type="signal peptide" evidence="4">
    <location>
        <begin position="1"/>
        <end position="20"/>
    </location>
</feature>
<dbReference type="PANTHER" id="PTHR47015">
    <property type="entry name" value="BPI FOLD-CONTAINING FAMILY A MEMBER 1"/>
    <property type="match status" value="1"/>
</dbReference>
<dbReference type="EMBL" id="CAJHUB010000653">
    <property type="protein sequence ID" value="CAD7669488.1"/>
    <property type="molecule type" value="Genomic_DNA"/>
</dbReference>
<dbReference type="GO" id="GO:0008289">
    <property type="term" value="F:lipid binding"/>
    <property type="evidence" value="ECO:0007669"/>
    <property type="project" value="InterPro"/>
</dbReference>
<comment type="subcellular location">
    <subcellularLocation>
        <location evidence="1">Secreted</location>
    </subcellularLocation>
</comment>
<evidence type="ECO:0000256" key="1">
    <source>
        <dbReference type="ARBA" id="ARBA00004613"/>
    </source>
</evidence>
<keyword evidence="7" id="KW-1185">Reference proteome</keyword>
<protein>
    <submittedName>
        <fullName evidence="6">(raccoon dog) hypothetical protein</fullName>
    </submittedName>
</protein>
<evidence type="ECO:0000259" key="5">
    <source>
        <dbReference type="Pfam" id="PF01273"/>
    </source>
</evidence>
<dbReference type="GO" id="GO:0005576">
    <property type="term" value="C:extracellular region"/>
    <property type="evidence" value="ECO:0007669"/>
    <property type="project" value="UniProtKB-SubCell"/>
</dbReference>
<dbReference type="Gene3D" id="3.15.10.10">
    <property type="entry name" value="Bactericidal permeability-increasing protein, domain 1"/>
    <property type="match status" value="1"/>
</dbReference>
<gene>
    <name evidence="6" type="ORF">NYPRO_LOCUS2282</name>
</gene>
<keyword evidence="4" id="KW-0732">Signal</keyword>